<dbReference type="EMBL" id="LAZR01068243">
    <property type="protein sequence ID" value="KKK50008.1"/>
    <property type="molecule type" value="Genomic_DNA"/>
</dbReference>
<gene>
    <name evidence="1" type="ORF">LCGC14_3129330</name>
</gene>
<comment type="caution">
    <text evidence="1">The sequence shown here is derived from an EMBL/GenBank/DDBJ whole genome shotgun (WGS) entry which is preliminary data.</text>
</comment>
<accession>A0A0F8W079</accession>
<protein>
    <submittedName>
        <fullName evidence="1">Uncharacterized protein</fullName>
    </submittedName>
</protein>
<reference evidence="1" key="1">
    <citation type="journal article" date="2015" name="Nature">
        <title>Complex archaea that bridge the gap between prokaryotes and eukaryotes.</title>
        <authorList>
            <person name="Spang A."/>
            <person name="Saw J.H."/>
            <person name="Jorgensen S.L."/>
            <person name="Zaremba-Niedzwiedzka K."/>
            <person name="Martijn J."/>
            <person name="Lind A.E."/>
            <person name="van Eijk R."/>
            <person name="Schleper C."/>
            <person name="Guy L."/>
            <person name="Ettema T.J."/>
        </authorList>
    </citation>
    <scope>NUCLEOTIDE SEQUENCE</scope>
</reference>
<sequence>RGPLECTRVAHHILFPDFPAGLDFMVSFHCNGEPYYKDEGKQWKLAQIKDWPQFWTYNCLTGDTLILQKDCTYNKLLVKSWELK</sequence>
<name>A0A0F8W079_9ZZZZ</name>
<proteinExistence type="predicted"/>
<dbReference type="AlphaFoldDB" id="A0A0F8W079"/>
<evidence type="ECO:0000313" key="1">
    <source>
        <dbReference type="EMBL" id="KKK50008.1"/>
    </source>
</evidence>
<organism evidence="1">
    <name type="scientific">marine sediment metagenome</name>
    <dbReference type="NCBI Taxonomy" id="412755"/>
    <lineage>
        <taxon>unclassified sequences</taxon>
        <taxon>metagenomes</taxon>
        <taxon>ecological metagenomes</taxon>
    </lineage>
</organism>
<feature type="non-terminal residue" evidence="1">
    <location>
        <position position="1"/>
    </location>
</feature>